<dbReference type="SUPFAM" id="SSF56349">
    <property type="entry name" value="DNA breaking-rejoining enzymes"/>
    <property type="match status" value="1"/>
</dbReference>
<evidence type="ECO:0000313" key="6">
    <source>
        <dbReference type="EMBL" id="MFC4336059.1"/>
    </source>
</evidence>
<dbReference type="PROSITE" id="PS51898">
    <property type="entry name" value="TYR_RECOMBINASE"/>
    <property type="match status" value="1"/>
</dbReference>
<feature type="compositionally biased region" description="Basic and acidic residues" evidence="4">
    <location>
        <begin position="1"/>
        <end position="19"/>
    </location>
</feature>
<comment type="caution">
    <text evidence="6">The sequence shown here is derived from an EMBL/GenBank/DDBJ whole genome shotgun (WGS) entry which is preliminary data.</text>
</comment>
<comment type="similarity">
    <text evidence="1">Belongs to the 'phage' integrase family.</text>
</comment>
<dbReference type="InterPro" id="IPR002104">
    <property type="entry name" value="Integrase_catalytic"/>
</dbReference>
<dbReference type="Pfam" id="PF00589">
    <property type="entry name" value="Phage_integrase"/>
    <property type="match status" value="1"/>
</dbReference>
<sequence length="420" mass="47943">MAKPVDRKNHKDYQEQLRKAKEKGRRGKDLPKRWRARYRRPDGSQTSQDFHRQQEAQDFLDDLAVNKKKGIFYDPQDAKTLIEEGAEEWLNSQLHLEESTRVLYRGALDNHILPKWGKTQYGAVTHADGSAWYQAIYNPDLNQQDPEDDDDEDPVPIKTTGVGASYLHTIHRVFHQILDWGVMGMKIPFNPAARISLPRKPPSKHIYLNHQQIDLLANEVANYPYRKKAARAMADAWRVLILVLAYTGLRWGEATAIRVGRVDLDRRRIYIEEAVKQGNGKPYFGLPKTHEQRAVSIPRFLVREIETLTAGKSARDLLFTSAEGGILRAPNFRNRVFLPIVRKLAAEGLIPKGMTPHKLRHTAASIAIAARADVKVVQNMLGHKTASMTLDRYGHLFPDRLDEVADAMEEHRQHELAKAA</sequence>
<dbReference type="Proteomes" id="UP001595823">
    <property type="component" value="Unassembled WGS sequence"/>
</dbReference>
<dbReference type="CDD" id="cd01189">
    <property type="entry name" value="INT_ICEBs1_C_like"/>
    <property type="match status" value="1"/>
</dbReference>
<evidence type="ECO:0000313" key="7">
    <source>
        <dbReference type="Proteomes" id="UP001595823"/>
    </source>
</evidence>
<feature type="region of interest" description="Disordered" evidence="4">
    <location>
        <begin position="1"/>
        <end position="51"/>
    </location>
</feature>
<keyword evidence="7" id="KW-1185">Reference proteome</keyword>
<dbReference type="PANTHER" id="PTHR30349:SF64">
    <property type="entry name" value="PROPHAGE INTEGRASE INTD-RELATED"/>
    <property type="match status" value="1"/>
</dbReference>
<dbReference type="InterPro" id="IPR013762">
    <property type="entry name" value="Integrase-like_cat_sf"/>
</dbReference>
<proteinExistence type="inferred from homology"/>
<dbReference type="InterPro" id="IPR050090">
    <property type="entry name" value="Tyrosine_recombinase_XerCD"/>
</dbReference>
<evidence type="ECO:0000256" key="2">
    <source>
        <dbReference type="ARBA" id="ARBA00023125"/>
    </source>
</evidence>
<reference evidence="7" key="1">
    <citation type="journal article" date="2019" name="Int. J. Syst. Evol. Microbiol.">
        <title>The Global Catalogue of Microorganisms (GCM) 10K type strain sequencing project: providing services to taxonomists for standard genome sequencing and annotation.</title>
        <authorList>
            <consortium name="The Broad Institute Genomics Platform"/>
            <consortium name="The Broad Institute Genome Sequencing Center for Infectious Disease"/>
            <person name="Wu L."/>
            <person name="Ma J."/>
        </authorList>
    </citation>
    <scope>NUCLEOTIDE SEQUENCE [LARGE SCALE GENOMIC DNA]</scope>
    <source>
        <strain evidence="7">IBRC-M 10908</strain>
    </source>
</reference>
<evidence type="ECO:0000256" key="4">
    <source>
        <dbReference type="SAM" id="MobiDB-lite"/>
    </source>
</evidence>
<protein>
    <submittedName>
        <fullName evidence="6">Tyrosine-type recombinase/integrase</fullName>
    </submittedName>
</protein>
<accession>A0ABV8TZ30</accession>
<evidence type="ECO:0000259" key="5">
    <source>
        <dbReference type="PROSITE" id="PS51898"/>
    </source>
</evidence>
<dbReference type="Gene3D" id="1.10.443.10">
    <property type="entry name" value="Intergrase catalytic core"/>
    <property type="match status" value="1"/>
</dbReference>
<gene>
    <name evidence="6" type="ORF">ACFPET_12675</name>
</gene>
<keyword evidence="2" id="KW-0238">DNA-binding</keyword>
<dbReference type="InterPro" id="IPR010998">
    <property type="entry name" value="Integrase_recombinase_N"/>
</dbReference>
<dbReference type="RefSeq" id="WP_380621514.1">
    <property type="nucleotide sequence ID" value="NZ_JBHSDK010000015.1"/>
</dbReference>
<dbReference type="InterPro" id="IPR011010">
    <property type="entry name" value="DNA_brk_join_enz"/>
</dbReference>
<keyword evidence="3" id="KW-0233">DNA recombination</keyword>
<organism evidence="6 7">
    <name type="scientific">Salininema proteolyticum</name>
    <dbReference type="NCBI Taxonomy" id="1607685"/>
    <lineage>
        <taxon>Bacteria</taxon>
        <taxon>Bacillati</taxon>
        <taxon>Actinomycetota</taxon>
        <taxon>Actinomycetes</taxon>
        <taxon>Glycomycetales</taxon>
        <taxon>Glycomycetaceae</taxon>
        <taxon>Salininema</taxon>
    </lineage>
</organism>
<dbReference type="Gene3D" id="1.10.150.130">
    <property type="match status" value="1"/>
</dbReference>
<feature type="domain" description="Tyr recombinase" evidence="5">
    <location>
        <begin position="203"/>
        <end position="406"/>
    </location>
</feature>
<dbReference type="PANTHER" id="PTHR30349">
    <property type="entry name" value="PHAGE INTEGRASE-RELATED"/>
    <property type="match status" value="1"/>
</dbReference>
<dbReference type="EMBL" id="JBHSDK010000015">
    <property type="protein sequence ID" value="MFC4336059.1"/>
    <property type="molecule type" value="Genomic_DNA"/>
</dbReference>
<name>A0ABV8TZ30_9ACTN</name>
<evidence type="ECO:0000256" key="3">
    <source>
        <dbReference type="ARBA" id="ARBA00023172"/>
    </source>
</evidence>
<evidence type="ECO:0000256" key="1">
    <source>
        <dbReference type="ARBA" id="ARBA00008857"/>
    </source>
</evidence>